<evidence type="ECO:0000313" key="2">
    <source>
        <dbReference type="Proteomes" id="UP000536711"/>
    </source>
</evidence>
<protein>
    <submittedName>
        <fullName evidence="1">Uncharacterized protein</fullName>
    </submittedName>
</protein>
<gene>
    <name evidence="1" type="ORF">FACUT_12886</name>
</gene>
<sequence length="524" mass="57555">MPEEPVDEHYLSADGLMQEMHGRSTTGGWDMVVSYKAKQLSDLLAQVWDKDRNTDIIKDADKAVVMGHRCAYEFHLGTPLLQFASVEGACMADLIIPISGTVTVELYMHDPVTKKPADTPYTTMAPEEIPKGLWNLRIRVPIKSLTGDVDAKDLDKEGQSSGKIVQLGEGQKDRANIVLHFSSKNVTYELDPVKPEKPLKEGETVPASPEIPDGALACIRSWFGDKKNVNVTNYRLATVKAIKSGSDALGILEPESFVFGANGDVLSIYIKTKGSGAGAGDVEAKFMSIENRAIRPIPKGQSASIIISHRLLNDRVFLPQLEKYRTEHNIAKEISTKSNDNGFAYEFHLKGDFNVDMKGEHGIFANVTLPKTTVHLSDALTTLKIDNGRAIFSYEKDYEIKWRESSMGAGPIVMVQDPNVAVLKVMLSQNDPVAEVKDNSNIAIDISIKKESFELKAKAKEGNLYEGVKKASVQFSAISLKSPNLNFIAAESVLAPGLTMVDIKTLNIPYDLILCGKMIEKIES</sequence>
<comment type="caution">
    <text evidence="1">The sequence shown here is derived from an EMBL/GenBank/DDBJ whole genome shotgun (WGS) entry which is preliminary data.</text>
</comment>
<evidence type="ECO:0000313" key="1">
    <source>
        <dbReference type="EMBL" id="KAF4416076.1"/>
    </source>
</evidence>
<organism evidence="1 2">
    <name type="scientific">Fusarium acutatum</name>
    <dbReference type="NCBI Taxonomy" id="78861"/>
    <lineage>
        <taxon>Eukaryota</taxon>
        <taxon>Fungi</taxon>
        <taxon>Dikarya</taxon>
        <taxon>Ascomycota</taxon>
        <taxon>Pezizomycotina</taxon>
        <taxon>Sordariomycetes</taxon>
        <taxon>Hypocreomycetidae</taxon>
        <taxon>Hypocreales</taxon>
        <taxon>Nectriaceae</taxon>
        <taxon>Fusarium</taxon>
        <taxon>Fusarium fujikuroi species complex</taxon>
    </lineage>
</organism>
<keyword evidence="2" id="KW-1185">Reference proteome</keyword>
<dbReference type="Proteomes" id="UP000536711">
    <property type="component" value="Unassembled WGS sequence"/>
</dbReference>
<dbReference type="AlphaFoldDB" id="A0A8H4JAC9"/>
<dbReference type="EMBL" id="JAADJF010000485">
    <property type="protein sequence ID" value="KAF4416076.1"/>
    <property type="molecule type" value="Genomic_DNA"/>
</dbReference>
<name>A0A8H4JAC9_9HYPO</name>
<accession>A0A8H4JAC9</accession>
<proteinExistence type="predicted"/>
<reference evidence="1 2" key="1">
    <citation type="submission" date="2020-01" db="EMBL/GenBank/DDBJ databases">
        <title>Identification and distribution of gene clusters putatively required for synthesis of sphingolipid metabolism inhibitors in phylogenetically diverse species of the filamentous fungus Fusarium.</title>
        <authorList>
            <person name="Kim H.-S."/>
            <person name="Busman M."/>
            <person name="Brown D.W."/>
            <person name="Divon H."/>
            <person name="Uhlig S."/>
            <person name="Proctor R.H."/>
        </authorList>
    </citation>
    <scope>NUCLEOTIDE SEQUENCE [LARGE SCALE GENOMIC DNA]</scope>
    <source>
        <strain evidence="1 2">NRRL 13308</strain>
    </source>
</reference>
<dbReference type="OrthoDB" id="5083627at2759"/>